<evidence type="ECO:0000313" key="3">
    <source>
        <dbReference type="Proteomes" id="UP000092093"/>
    </source>
</evidence>
<gene>
    <name evidence="2" type="ORF">AN484_24650</name>
</gene>
<protein>
    <submittedName>
        <fullName evidence="2">Uncharacterized protein</fullName>
    </submittedName>
</protein>
<dbReference type="AlphaFoldDB" id="A0A1B7WL96"/>
<feature type="compositionally biased region" description="Low complexity" evidence="1">
    <location>
        <begin position="796"/>
        <end position="805"/>
    </location>
</feature>
<evidence type="ECO:0000256" key="1">
    <source>
        <dbReference type="SAM" id="MobiDB-lite"/>
    </source>
</evidence>
<dbReference type="Proteomes" id="UP000092093">
    <property type="component" value="Unassembled WGS sequence"/>
</dbReference>
<name>A0A1B7WL96_APHFL</name>
<feature type="region of interest" description="Disordered" evidence="1">
    <location>
        <begin position="617"/>
        <end position="652"/>
    </location>
</feature>
<sequence length="1206" mass="133179">MPVADIDDSPLTMTRTWEEVFERLDQWDVVDKLRALHLKSSTSTSATGFLQFKSPDIAHLMANTSRRVRLFHHFHHDADDGLNDGTDELWALMGSGAMAAAMAVNKSHVNEPQRGTTFDWSKMLAWNSTRDVADTVAEFAASRTQVSGRSSDVSLQPAPATRTARAKSKATTATKTQKTKGRQKIADDTEENDDDVSVVGFTMTNTVPVPGFIAVALMETYETDPLELCLLAVDAIKKRATAEADKRRASRLAEAASYVPQWLLSVAINMICDPKPDYYGVATAPPYCRRSAEWTRTTHEKFLAVKSRSLLKTDEQPSTPGRSDEVFRNLSTILERQATVATTPPPAKTGFDSFPPATKRMILFISERGVDGEKPTAPVPSFAELLSLSNVAYVQNHIHNFLRNTKGRDALIPMGLCAAIRTASFIADVSDRPGAFSLFCCGPQALDRSTAGSRESYDYTNNLVQMQLKTTDTTTGFSDKDIKTMTKLSFTVPRDFHELARLVENMAGITEILFGFRSPLTDMLYEWRHFLTLSVGSTLATLRQLAHTDRTAACRLGWFIDRRMQQYLVLCAGVDHEDEINPSLLDFRTVRQQLEDGAFVFPACDFLRDKLGNSADSKYGAPTVTPSGSTSRTNRRAPPADEVINSQQDLFPKDPKDNWQVYLDHVRSGPVPNMCCRWHLNGKCRASCFLKDSHVALTTEQIASVREWIKQCRARMRRPTNADGPGKKQKLGTSETAYSRSTFVAAPSKWSAPSDEALAWFDNRARLVRTSPHTHTSRQDDSPFRNRRLNADDTPARPTANPTTPVRGSPTDHSNSAYASPFRPYATTTTIARWSPPYRHDPSKFASTFARTEPHNSGPHTHRPASGAASHPPTRHEHANVTIVSPVTRPKPHTSDHAPQTPAPGVDPPTPTRGATAVAPHPPPPSERGTAGVSTRPTTAPPRITAPPADATPPLGKSHHHVPLPTIPLPFVDSPFPPLPDGRLADALTCILDAPQPTTWPTEFRFEWSTEAADHNLQVLQRHALDLDIALAAQPFSSLTPGSEFRPVELLAPLLSLHPLWPKFQERISTGADFPLREIADADRIADVTANLARGNHKSAQGHEAKLIDMLKEEVERGWQLPLPKSAALTIKGCEVAPLGMVAQTTIDEKGNAKSKFRLTHDQSFNPSRTEKRSVNDRVDASQLTVARFGKAFSRLIYHISYLRQL</sequence>
<feature type="region of interest" description="Disordered" evidence="1">
    <location>
        <begin position="771"/>
        <end position="824"/>
    </location>
</feature>
<dbReference type="EMBL" id="LJOW01000245">
    <property type="protein sequence ID" value="OBQ37898.1"/>
    <property type="molecule type" value="Genomic_DNA"/>
</dbReference>
<organism evidence="2 3">
    <name type="scientific">Aphanizomenon flos-aquae WA102</name>
    <dbReference type="NCBI Taxonomy" id="1710896"/>
    <lineage>
        <taxon>Bacteria</taxon>
        <taxon>Bacillati</taxon>
        <taxon>Cyanobacteriota</taxon>
        <taxon>Cyanophyceae</taxon>
        <taxon>Nostocales</taxon>
        <taxon>Aphanizomenonaceae</taxon>
        <taxon>Aphanizomenon</taxon>
    </lineage>
</organism>
<accession>A0A1B7WL96</accession>
<feature type="compositionally biased region" description="Low complexity" evidence="1">
    <location>
        <begin position="156"/>
        <end position="176"/>
    </location>
</feature>
<feature type="compositionally biased region" description="Basic and acidic residues" evidence="1">
    <location>
        <begin position="777"/>
        <end position="795"/>
    </location>
</feature>
<comment type="caution">
    <text evidence="2">The sequence shown here is derived from an EMBL/GenBank/DDBJ whole genome shotgun (WGS) entry which is preliminary data.</text>
</comment>
<feature type="region of interest" description="Disordered" evidence="1">
    <location>
        <begin position="146"/>
        <end position="192"/>
    </location>
</feature>
<feature type="non-terminal residue" evidence="2">
    <location>
        <position position="1206"/>
    </location>
</feature>
<proteinExistence type="predicted"/>
<feature type="compositionally biased region" description="Low complexity" evidence="1">
    <location>
        <begin position="935"/>
        <end position="954"/>
    </location>
</feature>
<feature type="region of interest" description="Disordered" evidence="1">
    <location>
        <begin position="716"/>
        <end position="735"/>
    </location>
</feature>
<evidence type="ECO:0000313" key="2">
    <source>
        <dbReference type="EMBL" id="OBQ37898.1"/>
    </source>
</evidence>
<reference evidence="2 3" key="1">
    <citation type="submission" date="2015-09" db="EMBL/GenBank/DDBJ databases">
        <title>Aphanizomenon flos-aquae WA102.</title>
        <authorList>
            <person name="Driscoll C."/>
        </authorList>
    </citation>
    <scope>NUCLEOTIDE SEQUENCE [LARGE SCALE GENOMIC DNA]</scope>
    <source>
        <strain evidence="2">WA102</strain>
    </source>
</reference>
<feature type="region of interest" description="Disordered" evidence="1">
    <location>
        <begin position="849"/>
        <end position="958"/>
    </location>
</feature>
<feature type="compositionally biased region" description="Pro residues" evidence="1">
    <location>
        <begin position="901"/>
        <end position="911"/>
    </location>
</feature>